<dbReference type="Proteomes" id="UP001140949">
    <property type="component" value="Unassembled WGS sequence"/>
</dbReference>
<dbReference type="EMBL" id="JANAVB010004031">
    <property type="protein sequence ID" value="KAJ6849023.1"/>
    <property type="molecule type" value="Genomic_DNA"/>
</dbReference>
<proteinExistence type="predicted"/>
<reference evidence="1" key="2">
    <citation type="submission" date="2023-04" db="EMBL/GenBank/DDBJ databases">
        <authorList>
            <person name="Bruccoleri R.E."/>
            <person name="Oakeley E.J."/>
            <person name="Faust A.-M."/>
            <person name="Dessus-Babus S."/>
            <person name="Altorfer M."/>
            <person name="Burckhardt D."/>
            <person name="Oertli M."/>
            <person name="Naumann U."/>
            <person name="Petersen F."/>
            <person name="Wong J."/>
        </authorList>
    </citation>
    <scope>NUCLEOTIDE SEQUENCE</scope>
    <source>
        <strain evidence="1">GSM-AAB239-AS_SAM_17_03QT</strain>
        <tissue evidence="1">Leaf</tissue>
    </source>
</reference>
<comment type="caution">
    <text evidence="1">The sequence shown here is derived from an EMBL/GenBank/DDBJ whole genome shotgun (WGS) entry which is preliminary data.</text>
</comment>
<keyword evidence="3" id="KW-1185">Reference proteome</keyword>
<dbReference type="AlphaFoldDB" id="A0AAX6HSG0"/>
<sequence length="17" mass="1955">MLLLSSVDLILVLEFCF</sequence>
<gene>
    <name evidence="2" type="ORF">M6B38_271705</name>
    <name evidence="1" type="ORF">M6B38_300815</name>
</gene>
<evidence type="ECO:0000313" key="1">
    <source>
        <dbReference type="EMBL" id="KAJ6843215.1"/>
    </source>
</evidence>
<accession>A0AAX6HSG0</accession>
<organism evidence="1 3">
    <name type="scientific">Iris pallida</name>
    <name type="common">Sweet iris</name>
    <dbReference type="NCBI Taxonomy" id="29817"/>
    <lineage>
        <taxon>Eukaryota</taxon>
        <taxon>Viridiplantae</taxon>
        <taxon>Streptophyta</taxon>
        <taxon>Embryophyta</taxon>
        <taxon>Tracheophyta</taxon>
        <taxon>Spermatophyta</taxon>
        <taxon>Magnoliopsida</taxon>
        <taxon>Liliopsida</taxon>
        <taxon>Asparagales</taxon>
        <taxon>Iridaceae</taxon>
        <taxon>Iridoideae</taxon>
        <taxon>Irideae</taxon>
        <taxon>Iris</taxon>
    </lineage>
</organism>
<evidence type="ECO:0000313" key="3">
    <source>
        <dbReference type="Proteomes" id="UP001140949"/>
    </source>
</evidence>
<name>A0AAX6HSG0_IRIPA</name>
<evidence type="ECO:0000313" key="2">
    <source>
        <dbReference type="EMBL" id="KAJ6849023.1"/>
    </source>
</evidence>
<protein>
    <submittedName>
        <fullName evidence="1">Uncharacterized protein</fullName>
    </submittedName>
</protein>
<reference evidence="1" key="1">
    <citation type="journal article" date="2023" name="GigaByte">
        <title>Genome assembly of the bearded iris, Iris pallida Lam.</title>
        <authorList>
            <person name="Bruccoleri R.E."/>
            <person name="Oakeley E.J."/>
            <person name="Faust A.M.E."/>
            <person name="Altorfer M."/>
            <person name="Dessus-Babus S."/>
            <person name="Burckhardt D."/>
            <person name="Oertli M."/>
            <person name="Naumann U."/>
            <person name="Petersen F."/>
            <person name="Wong J."/>
        </authorList>
    </citation>
    <scope>NUCLEOTIDE SEQUENCE</scope>
    <source>
        <strain evidence="1">GSM-AAB239-AS_SAM_17_03QT</strain>
    </source>
</reference>
<dbReference type="EMBL" id="JANAVB010007397">
    <property type="protein sequence ID" value="KAJ6843215.1"/>
    <property type="molecule type" value="Genomic_DNA"/>
</dbReference>